<evidence type="ECO:0000313" key="3">
    <source>
        <dbReference type="Proteomes" id="UP000604825"/>
    </source>
</evidence>
<keyword evidence="3" id="KW-1185">Reference proteome</keyword>
<protein>
    <submittedName>
        <fullName evidence="2">Uncharacterized protein</fullName>
    </submittedName>
</protein>
<feature type="region of interest" description="Disordered" evidence="1">
    <location>
        <begin position="670"/>
        <end position="785"/>
    </location>
</feature>
<name>A0A811RS33_9POAL</name>
<dbReference type="Proteomes" id="UP000604825">
    <property type="component" value="Unassembled WGS sequence"/>
</dbReference>
<feature type="region of interest" description="Disordered" evidence="1">
    <location>
        <begin position="393"/>
        <end position="513"/>
    </location>
</feature>
<proteinExistence type="predicted"/>
<feature type="compositionally biased region" description="Low complexity" evidence="1">
    <location>
        <begin position="490"/>
        <end position="500"/>
    </location>
</feature>
<evidence type="ECO:0000256" key="1">
    <source>
        <dbReference type="SAM" id="MobiDB-lite"/>
    </source>
</evidence>
<dbReference type="PANTHER" id="PTHR48125">
    <property type="entry name" value="LP07818P1"/>
    <property type="match status" value="1"/>
</dbReference>
<feature type="compositionally biased region" description="Polar residues" evidence="1">
    <location>
        <begin position="695"/>
        <end position="721"/>
    </location>
</feature>
<sequence>MRLPPPGAGTLVGLCQNAPATADEVQGHQAPQTLNAAPDLFGHQVPTTTEFQGLPPAPQTLNAAADFGLHQALITGFQAHPAPQTLGVAPDFGVQAVPTTEFQGHPPAPDFGLPVPAIDAADQYQAPIINAEQYQASAMDVDQYYQPMAVDNTQPTQMLAPEMHHQAYGGFPDPTPMLCDGVNEASLFQANTNVHMLANGVVPDPSPSVYEQLVNDGEAELAAILWDIERGDNAGAAAAGAALNDVHPVKEDVFFRPIIRGQLDCSRCRSVREVVCLDERRKMHFMVHASEPGMIFQHAIVDRMSIRADGQLHTDVLLHHDLRGRNHEWVHNFIERSVEMMKRNRGQLQDTWSSNYAAVCTNVATAPPPSNHARLEQLEAMLNNILSAPASTAAAQPAVTPQEQQTTDAPGVAETAAPEAADPAVTPQEQGENTHAQGVAKAAVPEAAEPAVTAPQEQQTTDAPGVGETAVPAAAQPGVTAPQEQENTDAPAEGAEAAGPQDVQPAVSQKEENKDAGAVFAPFNWEGFQPEILESSLVPPYDPESGTNVLLYPSLMEQLRKTELERKESKRLSKMPALDTSTYLEMSGEDSANEPKLGSLASFRRLCQRDATYRLYSRRVNCINRKMTKLQQTAARVDPRGLFAIKQKMQTYKREKAALYDMINKAIQENERGGNNDAGPSNRAEPSNRAGPSNEAGTSNDAASPSNTAIPSSDGAGTSNDAAGPSNAAIPSSDGAGTSNNVAGPSNAAIPSSDGAGISNNDAGPSKSNTAIVPSSNCAGPSGSK</sequence>
<feature type="compositionally biased region" description="Low complexity" evidence="1">
    <location>
        <begin position="393"/>
        <end position="427"/>
    </location>
</feature>
<organism evidence="2 3">
    <name type="scientific">Miscanthus lutarioriparius</name>
    <dbReference type="NCBI Taxonomy" id="422564"/>
    <lineage>
        <taxon>Eukaryota</taxon>
        <taxon>Viridiplantae</taxon>
        <taxon>Streptophyta</taxon>
        <taxon>Embryophyta</taxon>
        <taxon>Tracheophyta</taxon>
        <taxon>Spermatophyta</taxon>
        <taxon>Magnoliopsida</taxon>
        <taxon>Liliopsida</taxon>
        <taxon>Poales</taxon>
        <taxon>Poaceae</taxon>
        <taxon>PACMAD clade</taxon>
        <taxon>Panicoideae</taxon>
        <taxon>Andropogonodae</taxon>
        <taxon>Andropogoneae</taxon>
        <taxon>Saccharinae</taxon>
        <taxon>Miscanthus</taxon>
    </lineage>
</organism>
<comment type="caution">
    <text evidence="2">The sequence shown here is derived from an EMBL/GenBank/DDBJ whole genome shotgun (WGS) entry which is preliminary data.</text>
</comment>
<dbReference type="PANTHER" id="PTHR48125:SF10">
    <property type="entry name" value="OS12G0136300 PROTEIN"/>
    <property type="match status" value="1"/>
</dbReference>
<feature type="compositionally biased region" description="Low complexity" evidence="1">
    <location>
        <begin position="436"/>
        <end position="458"/>
    </location>
</feature>
<gene>
    <name evidence="2" type="ORF">NCGR_LOCUS55815</name>
</gene>
<dbReference type="AlphaFoldDB" id="A0A811RS33"/>
<dbReference type="OrthoDB" id="661893at2759"/>
<feature type="compositionally biased region" description="Polar residues" evidence="1">
    <location>
        <begin position="758"/>
        <end position="785"/>
    </location>
</feature>
<evidence type="ECO:0000313" key="2">
    <source>
        <dbReference type="EMBL" id="CAD6272540.1"/>
    </source>
</evidence>
<reference evidence="2" key="1">
    <citation type="submission" date="2020-10" db="EMBL/GenBank/DDBJ databases">
        <authorList>
            <person name="Han B."/>
            <person name="Lu T."/>
            <person name="Zhao Q."/>
            <person name="Huang X."/>
            <person name="Zhao Y."/>
        </authorList>
    </citation>
    <scope>NUCLEOTIDE SEQUENCE</scope>
</reference>
<accession>A0A811RS33</accession>
<dbReference type="EMBL" id="CAJGYO010000016">
    <property type="protein sequence ID" value="CAD6272540.1"/>
    <property type="molecule type" value="Genomic_DNA"/>
</dbReference>
<feature type="compositionally biased region" description="Polar residues" evidence="1">
    <location>
        <begin position="735"/>
        <end position="744"/>
    </location>
</feature>